<evidence type="ECO:0000313" key="3">
    <source>
        <dbReference type="Proteomes" id="UP000031104"/>
    </source>
</evidence>
<evidence type="ECO:0000313" key="2">
    <source>
        <dbReference type="EMBL" id="AJC48277.1"/>
    </source>
</evidence>
<evidence type="ECO:0000256" key="1">
    <source>
        <dbReference type="SAM" id="SignalP"/>
    </source>
</evidence>
<reference evidence="2 3" key="1">
    <citation type="submission" date="2014-12" db="EMBL/GenBank/DDBJ databases">
        <title>Complete genome sequence of Francisella guanzhouensis strain 08HL01032 isolated from air-conditioning system in China.</title>
        <authorList>
            <person name="Svensson D."/>
            <person name="Ohrman C."/>
            <person name="Backman S."/>
            <person name="Karlsson E."/>
            <person name="Nilsson E."/>
            <person name="Bystrom M."/>
            <person name="Larkeryd A."/>
            <person name="Stenberg P."/>
            <person name="Scholtz H.C."/>
            <person name="Forsman M."/>
            <person name="Sjodin A."/>
        </authorList>
    </citation>
    <scope>NUCLEOTIDE SEQUENCE [LARGE SCALE GENOMIC DNA]</scope>
    <source>
        <strain evidence="2 3">08HL01032</strain>
    </source>
</reference>
<accession>A0A0A8E3S7</accession>
<dbReference type="HOGENOM" id="CLU_1243813_0_0_6"/>
<gene>
    <name evidence="2" type="ORF">SD28_00665</name>
</gene>
<dbReference type="InterPro" id="IPR042245">
    <property type="entry name" value="Tgt2/MlaC_sf"/>
</dbReference>
<dbReference type="Gene3D" id="3.10.450.710">
    <property type="entry name" value="Tgt2/MlaC"/>
    <property type="match status" value="1"/>
</dbReference>
<dbReference type="PANTHER" id="PTHR36573:SF1">
    <property type="entry name" value="INTERMEMBRANE PHOSPHOLIPID TRANSPORT SYSTEM BINDING PROTEIN MLAC"/>
    <property type="match status" value="1"/>
</dbReference>
<dbReference type="InterPro" id="IPR008869">
    <property type="entry name" value="MlaC/ttg2D"/>
</dbReference>
<dbReference type="OrthoDB" id="9787053at2"/>
<protein>
    <submittedName>
        <fullName evidence="2">Membrane protein</fullName>
    </submittedName>
</protein>
<organism evidence="2 3">
    <name type="scientific">Allofrancisella guangzhouensis</name>
    <dbReference type="NCBI Taxonomy" id="594679"/>
    <lineage>
        <taxon>Bacteria</taxon>
        <taxon>Pseudomonadati</taxon>
        <taxon>Pseudomonadota</taxon>
        <taxon>Gammaproteobacteria</taxon>
        <taxon>Thiotrichales</taxon>
        <taxon>Francisellaceae</taxon>
        <taxon>Allofrancisella</taxon>
    </lineage>
</organism>
<feature type="chain" id="PRO_5002051435" evidence="1">
    <location>
        <begin position="22"/>
        <end position="222"/>
    </location>
</feature>
<dbReference type="PANTHER" id="PTHR36573">
    <property type="entry name" value="INTERMEMBRANE PHOSPHOLIPID TRANSPORT SYSTEM BINDING PROTEIN MLAC"/>
    <property type="match status" value="1"/>
</dbReference>
<dbReference type="Proteomes" id="UP000031104">
    <property type="component" value="Chromosome"/>
</dbReference>
<sequence>MLRKFIILMALLATTISNVWAAIENPVNMLNNTIVKTQDKLIKNATEYKQDPYKLLGLVDKEIIPIVAPKVVAQLVVGTEKWKKATAQEQKDFIHSATEMLTFMYAKNVAYAGKYKIRLFPFNQDDNSWQKKAIVVVNGKITNIDNNQSSDFAVKMFQKEGKWHIYDFDVAGVSILKAYQEQFAPYATVPEMTKAAERVTTNIKKKNYPKLLDDNYKLQNVE</sequence>
<dbReference type="KEGG" id="fgu:SD28_00665"/>
<dbReference type="RefSeq" id="WP_039123098.1">
    <property type="nucleotide sequence ID" value="NZ_CP010427.1"/>
</dbReference>
<dbReference type="EMBL" id="CP010427">
    <property type="protein sequence ID" value="AJC48277.1"/>
    <property type="molecule type" value="Genomic_DNA"/>
</dbReference>
<keyword evidence="1" id="KW-0732">Signal</keyword>
<name>A0A0A8E3S7_9GAMM</name>
<dbReference type="AlphaFoldDB" id="A0A0A8E3S7"/>
<proteinExistence type="predicted"/>
<dbReference type="STRING" id="594679.SD28_00665"/>
<keyword evidence="3" id="KW-1185">Reference proteome</keyword>
<dbReference type="Pfam" id="PF05494">
    <property type="entry name" value="MlaC"/>
    <property type="match status" value="1"/>
</dbReference>
<feature type="signal peptide" evidence="1">
    <location>
        <begin position="1"/>
        <end position="21"/>
    </location>
</feature>